<reference evidence="7 8" key="1">
    <citation type="submission" date="2012-08" db="EMBL/GenBank/DDBJ databases">
        <title>Oryza genome evolution.</title>
        <authorList>
            <person name="Wing R.A."/>
        </authorList>
    </citation>
    <scope>NUCLEOTIDE SEQUENCE</scope>
</reference>
<keyword evidence="2" id="KW-0819">tRNA processing</keyword>
<dbReference type="InterPro" id="IPR010402">
    <property type="entry name" value="CCT_domain"/>
</dbReference>
<dbReference type="InterPro" id="IPR016195">
    <property type="entry name" value="Pol/histidinol_Pase-like"/>
</dbReference>
<proteinExistence type="predicted"/>
<dbReference type="PANTHER" id="PTHR35994:SF1">
    <property type="entry name" value="PLASTID TRANSCRIPTIONALLY ACTIVE PROTEIN 6, CHLOROPLASTIC"/>
    <property type="match status" value="1"/>
</dbReference>
<dbReference type="Pfam" id="PF01876">
    <property type="entry name" value="RNase_P_p30"/>
    <property type="match status" value="1"/>
</dbReference>
<evidence type="ECO:0000313" key="8">
    <source>
        <dbReference type="Proteomes" id="UP000032180"/>
    </source>
</evidence>
<evidence type="ECO:0000259" key="5">
    <source>
        <dbReference type="Pfam" id="PF06203"/>
    </source>
</evidence>
<feature type="domain" description="PRORP" evidence="6">
    <location>
        <begin position="651"/>
        <end position="721"/>
    </location>
</feature>
<dbReference type="SUPFAM" id="SSF89550">
    <property type="entry name" value="PHP domain-like"/>
    <property type="match status" value="1"/>
</dbReference>
<organism evidence="7 8">
    <name type="scientific">Leersia perrieri</name>
    <dbReference type="NCBI Taxonomy" id="77586"/>
    <lineage>
        <taxon>Eukaryota</taxon>
        <taxon>Viridiplantae</taxon>
        <taxon>Streptophyta</taxon>
        <taxon>Embryophyta</taxon>
        <taxon>Tracheophyta</taxon>
        <taxon>Spermatophyta</taxon>
        <taxon>Magnoliopsida</taxon>
        <taxon>Liliopsida</taxon>
        <taxon>Poales</taxon>
        <taxon>Poaceae</taxon>
        <taxon>BOP clade</taxon>
        <taxon>Oryzoideae</taxon>
        <taxon>Oryzeae</taxon>
        <taxon>Oryzinae</taxon>
        <taxon>Leersia</taxon>
    </lineage>
</organism>
<dbReference type="InterPro" id="IPR011990">
    <property type="entry name" value="TPR-like_helical_dom_sf"/>
</dbReference>
<keyword evidence="8" id="KW-1185">Reference proteome</keyword>
<dbReference type="Proteomes" id="UP000032180">
    <property type="component" value="Chromosome 12"/>
</dbReference>
<evidence type="ECO:0000256" key="4">
    <source>
        <dbReference type="SAM" id="MobiDB-lite"/>
    </source>
</evidence>
<dbReference type="eggNOG" id="KOG1347">
    <property type="taxonomic scope" value="Eukaryota"/>
</dbReference>
<dbReference type="InterPro" id="IPR044710">
    <property type="entry name" value="PTAC6"/>
</dbReference>
<evidence type="ECO:0000256" key="2">
    <source>
        <dbReference type="ARBA" id="ARBA00022694"/>
    </source>
</evidence>
<reference evidence="7" key="3">
    <citation type="submission" date="2015-04" db="UniProtKB">
        <authorList>
            <consortium name="EnsemblPlants"/>
        </authorList>
    </citation>
    <scope>IDENTIFICATION</scope>
</reference>
<evidence type="ECO:0000313" key="7">
    <source>
        <dbReference type="EnsemblPlants" id="LPERR12G00680.2"/>
    </source>
</evidence>
<dbReference type="Pfam" id="PF16953">
    <property type="entry name" value="PRORP"/>
    <property type="match status" value="2"/>
</dbReference>
<dbReference type="Gene3D" id="3.20.20.140">
    <property type="entry name" value="Metal-dependent hydrolases"/>
    <property type="match status" value="1"/>
</dbReference>
<accession>A0A0D9XW52</accession>
<dbReference type="InterPro" id="IPR031595">
    <property type="entry name" value="PRORP_C"/>
</dbReference>
<reference evidence="8" key="2">
    <citation type="submission" date="2013-12" db="EMBL/GenBank/DDBJ databases">
        <authorList>
            <person name="Yu Y."/>
            <person name="Lee S."/>
            <person name="de Baynast K."/>
            <person name="Wissotski M."/>
            <person name="Liu L."/>
            <person name="Talag J."/>
            <person name="Goicoechea J."/>
            <person name="Angelova A."/>
            <person name="Jetty R."/>
            <person name="Kudrna D."/>
            <person name="Golser W."/>
            <person name="Rivera L."/>
            <person name="Zhang J."/>
            <person name="Wing R."/>
        </authorList>
    </citation>
    <scope>NUCLEOTIDE SEQUENCE</scope>
</reference>
<feature type="region of interest" description="Disordered" evidence="4">
    <location>
        <begin position="539"/>
        <end position="580"/>
    </location>
</feature>
<evidence type="ECO:0000259" key="6">
    <source>
        <dbReference type="Pfam" id="PF16953"/>
    </source>
</evidence>
<dbReference type="GO" id="GO:0008033">
    <property type="term" value="P:tRNA processing"/>
    <property type="evidence" value="ECO:0007669"/>
    <property type="project" value="UniProtKB-KW"/>
</dbReference>
<sequence length="1301" mass="145512">MIKLALQRGLHFEIAYSPLIADAASIRQAMPEAKLLVEWTKGKNLIISSAAHAASQIRGPYDAINLCAYLLRLSTQRAKAAISLNCRSLISKALRKKHFYKETIRIDRLLPNEQFNSANFKLAHWIGSDLMPHKVHPISLDKDELPAYKGDLQSLHVNPEPSSNKDDLPHLPINGLTKVSCHVPDDGDQPLFVAQQEQSSHDMKILYPLETQEGHVQVDRDETLKTCGLSNLPASFEHDSIATDLGSPVNDAHHVQTDTFSSVDPEGIEKHVEFLHDSVEIDGTESCKMSLIVESSDPLSSYDKLACSVIPCSMELSGTPIVNTCPHQSTVVPDYAQATQDCGILSGSSVCPKNKGLYSYSDIAVFSETPKDHAEPLELPPCGVDDEAPSDIAVHLHSDLCRDVMMPQRVIRDEVEPVDRRTATLMEEHTPYGPETDSTASLYDKGSSDTTCKTHELAKQNSNSLEGDVAKTNDELLQYSYASSNLKVPLTRAGKRTKKLRLQCPVYLPFLGFLKSVSFKKKASKYTCRKTLADSRPRVKSRFAPNSDDGPAAEATSAPADESFEVSPPQLANAVPEARATREQDDAVALARGETSEVVEGWFRSEKAAMAGEAEWDACKVKDAIVANGGGCHWLGWLGAGPWTVPRVRVEGDGQCGGCGCRLASVDIDVEETQRFADSVAGLALQRETKINFSQFQEWLKEHGEYEAIVDAANIALYQQNFADGGFSLTQRIAKLMENQSNRHLIETWRANSALYTSPIGYWPYAAIRLNCLLVTNDEMRDHIFELLGSSFFPKWKQRHQVKYTFSKGKAVLMMPPPYSSEIQESEMGSWHVPMEEKAGDESVGIWLCIDRAGPCSRAHEACATNGVVQDVSRTESSKRCDRKQSEDIGVSITGKRRDRRLEKAFTVHGPIPYPSFTLPARRRSASLAQIFASPSRAAAAPRPEVSSPLFLAPPLLLRPITWASTPLALHSHLPYTHRPSEMSIVFLSASGLGFPYPFPSSSSRLSKTLLNPSRLSISSRAAAFPFLLLRQRRRRDVSAAYGDGDMDDDFGDFDLDDGDGVGDDEDLDNEQDYDVDYDRLLAPVKPPPRSREPDADQEGDIAMVAAHSFVSTQESASDTVVDYSVDEDEFHKIRLLHCDFLIRKVPDPDDDVFDFREYMRCTKKNFGRYHVSEPPVEHLRDPLYKTEREIMKVFLTKHYRNRRCNDPDFFLDFEEIYVIDSKTRSITRAKVVVSVPEGKKRDKRNDLLLIRDGGESFRIIDKTKRDDATTVIQREEWAKSRQDVEKHFRKLRDFDYSNWF</sequence>
<dbReference type="GO" id="GO:0005634">
    <property type="term" value="C:nucleus"/>
    <property type="evidence" value="ECO:0007669"/>
    <property type="project" value="UniProtKB-SubCell"/>
</dbReference>
<dbReference type="Gene3D" id="3.40.50.11980">
    <property type="match status" value="2"/>
</dbReference>
<dbReference type="Gene3D" id="1.25.40.10">
    <property type="entry name" value="Tetratricopeptide repeat domain"/>
    <property type="match status" value="1"/>
</dbReference>
<dbReference type="PANTHER" id="PTHR35994">
    <property type="entry name" value="EXPRESSED PROTEIN"/>
    <property type="match status" value="1"/>
</dbReference>
<dbReference type="GO" id="GO:0000427">
    <property type="term" value="C:plastid-encoded plastid RNA polymerase complex"/>
    <property type="evidence" value="ECO:0007669"/>
    <property type="project" value="InterPro"/>
</dbReference>
<keyword evidence="3" id="KW-0539">Nucleus</keyword>
<dbReference type="Gramene" id="LPERR12G00680.2">
    <property type="protein sequence ID" value="LPERR12G00680.2"/>
    <property type="gene ID" value="LPERR12G00680"/>
</dbReference>
<comment type="subcellular location">
    <subcellularLocation>
        <location evidence="1">Nucleus</location>
    </subcellularLocation>
</comment>
<feature type="region of interest" description="Disordered" evidence="4">
    <location>
        <begin position="1051"/>
        <end position="1073"/>
    </location>
</feature>
<protein>
    <submittedName>
        <fullName evidence="7">Uncharacterized protein</fullName>
    </submittedName>
</protein>
<evidence type="ECO:0000256" key="1">
    <source>
        <dbReference type="ARBA" id="ARBA00004123"/>
    </source>
</evidence>
<dbReference type="Pfam" id="PF06203">
    <property type="entry name" value="CCT"/>
    <property type="match status" value="1"/>
</dbReference>
<dbReference type="EnsemblPlants" id="LPERR12G00680.2">
    <property type="protein sequence ID" value="LPERR12G00680.2"/>
    <property type="gene ID" value="LPERR12G00680"/>
</dbReference>
<dbReference type="InterPro" id="IPR002738">
    <property type="entry name" value="RNase_P_p30"/>
</dbReference>
<evidence type="ECO:0000256" key="3">
    <source>
        <dbReference type="ARBA" id="ARBA00023242"/>
    </source>
</evidence>
<name>A0A0D9XW52_9ORYZ</name>
<dbReference type="eggNOG" id="KOG2363">
    <property type="taxonomic scope" value="Eukaryota"/>
</dbReference>
<feature type="domain" description="CCT" evidence="5">
    <location>
        <begin position="518"/>
        <end position="546"/>
    </location>
</feature>
<feature type="domain" description="PRORP" evidence="6">
    <location>
        <begin position="737"/>
        <end position="849"/>
    </location>
</feature>